<feature type="transmembrane region" description="Helical" evidence="1">
    <location>
        <begin position="12"/>
        <end position="29"/>
    </location>
</feature>
<dbReference type="Proteomes" id="UP000640333">
    <property type="component" value="Unassembled WGS sequence"/>
</dbReference>
<sequence length="402" mass="45712">MSEPYQPLFNRTYLKILVWLSAFAVLYLATMGSREPDYLELNSAEKLPIYWVENESEQTNVAVLLPTGGALTRSEKQLQTLLAQVLENQMAAQVLPEGIEYQLQQAPDQLILTFQWEDQDNLPDWSSLFNGLLSPIEASRWQPVLEKLKARDYLQSHKTNNQLLNSYFQQLTGGELSDPLALLNSRYQSMLNNARFFISGNDSDELAEQLMDQPPRLVPSTRPDRNIASSQLEKILPSGNDRRYHLLVGAEIPVRNSADFIVHKLAAHTLQNALAQTSTSLKFEYRQLWSSLEDVGYRALLLHADQPLDNLMQALENRITPELAENSRDQVISQWRERMTEERNQISALQQVAFYGLPADTLNTYSKRLGSVDISNIVKLAKASVQPDNQIRIRLANRTSAN</sequence>
<dbReference type="EMBL" id="JADEYS010000001">
    <property type="protein sequence ID" value="MBE9395707.1"/>
    <property type="molecule type" value="Genomic_DNA"/>
</dbReference>
<evidence type="ECO:0000313" key="3">
    <source>
        <dbReference type="Proteomes" id="UP000640333"/>
    </source>
</evidence>
<dbReference type="InterPro" id="IPR011249">
    <property type="entry name" value="Metalloenz_LuxS/M16"/>
</dbReference>
<protein>
    <submittedName>
        <fullName evidence="2">Uncharacterized protein</fullName>
    </submittedName>
</protein>
<comment type="caution">
    <text evidence="2">The sequence shown here is derived from an EMBL/GenBank/DDBJ whole genome shotgun (WGS) entry which is preliminary data.</text>
</comment>
<dbReference type="Gene3D" id="3.30.830.10">
    <property type="entry name" value="Metalloenzyme, LuxS/M16 peptidase-like"/>
    <property type="match status" value="1"/>
</dbReference>
<organism evidence="2 3">
    <name type="scientific">Pontibacterium sinense</name>
    <dbReference type="NCBI Taxonomy" id="2781979"/>
    <lineage>
        <taxon>Bacteria</taxon>
        <taxon>Pseudomonadati</taxon>
        <taxon>Pseudomonadota</taxon>
        <taxon>Gammaproteobacteria</taxon>
        <taxon>Oceanospirillales</taxon>
        <taxon>Oceanospirillaceae</taxon>
        <taxon>Pontibacterium</taxon>
    </lineage>
</organism>
<proteinExistence type="predicted"/>
<keyword evidence="1" id="KW-0812">Transmembrane</keyword>
<name>A0A8J7F9D3_9GAMM</name>
<evidence type="ECO:0000256" key="1">
    <source>
        <dbReference type="SAM" id="Phobius"/>
    </source>
</evidence>
<reference evidence="2" key="1">
    <citation type="submission" date="2020-10" db="EMBL/GenBank/DDBJ databases">
        <title>Bacterium isolated from coastal waters sediment.</title>
        <authorList>
            <person name="Chen R.-J."/>
            <person name="Lu D.-C."/>
            <person name="Zhu K.-L."/>
            <person name="Du Z.-J."/>
        </authorList>
    </citation>
    <scope>NUCLEOTIDE SEQUENCE</scope>
    <source>
        <strain evidence="2">N1Y112</strain>
    </source>
</reference>
<keyword evidence="3" id="KW-1185">Reference proteome</keyword>
<keyword evidence="1" id="KW-1133">Transmembrane helix</keyword>
<evidence type="ECO:0000313" key="2">
    <source>
        <dbReference type="EMBL" id="MBE9395707.1"/>
    </source>
</evidence>
<dbReference type="GO" id="GO:0046872">
    <property type="term" value="F:metal ion binding"/>
    <property type="evidence" value="ECO:0007669"/>
    <property type="project" value="InterPro"/>
</dbReference>
<dbReference type="RefSeq" id="WP_193951267.1">
    <property type="nucleotide sequence ID" value="NZ_JADEYS010000001.1"/>
</dbReference>
<accession>A0A8J7F9D3</accession>
<dbReference type="SUPFAM" id="SSF63411">
    <property type="entry name" value="LuxS/MPP-like metallohydrolase"/>
    <property type="match status" value="1"/>
</dbReference>
<dbReference type="AlphaFoldDB" id="A0A8J7F9D3"/>
<keyword evidence="1" id="KW-0472">Membrane</keyword>
<gene>
    <name evidence="2" type="ORF">IOQ59_00355</name>
</gene>